<dbReference type="GO" id="GO:0017022">
    <property type="term" value="F:myosin binding"/>
    <property type="evidence" value="ECO:0007669"/>
    <property type="project" value="TreeGrafter"/>
</dbReference>
<sequence length="1051" mass="114346">MEECETEDPNCSSSCDGIEKDETQEWCSDILGDDSYVEETLSNSDNLEVESGVESATGDVAEADFLEPEFAGDELYLQLGDLDLTTEQAQETLKYFTLASDRTNQMSKTYNDLDAILQLLQEKEKDLELSARIGQSLLERNKQLLAKTQAFENLVSECDEKETQLQHEVSMKTELLQKFIKDQEMDEFYQLSHRSDEDSRSTDSSCRDDSINSLQQKCQALEQQNTHLILEALQLKEETATVEMKEQQLVLDCVKQLVEAKDQISDLTDEISQKAEDNIRQQEEITHLITTVVDLQKRHKQLSMDNEELQSLLNSSTANQNQLQHKVDDLHEKYHECLEMLMENQREVKKLNTKIESGKLPRKLSSSPQHSYHDARDSIALEIEESVKRDLTSQQEKREHTARVMETVRAINTKRTRKGLTSNSKDANSPEGSGFKFTYSPAVTESKASVEGAGKTQAGNPVADRRVSYGRRPFRAPEKLQIVKPIKGSVTLHQWKKLANPTLNLAETRPGVHVKGEGPDAQEKEPRERKESSDLDVDEYEEDEPLYMNLPRTSESTSEAASKTGTEDGDEDDEPIQMRVSHGLEKGTTSQKKEETMAGKGSSKKTSPQQLGLISLVSGQGFQGGFKERGGDSGSILTHLLNSPSSTSSGTSSVGKVLADVLSKASKEASEKEPTRAESLRNLANYFSEKERGNSSAQSQVKSPTSPPPVVPFTSTLPSSGGVMLLSKILGTSGLSAGLTIPAPITTTAKTSGLPSTTSSTSTTPSVLTRSTLVRNSSGSNLLNLAQGAMVEDASNKRHSLDSSQLLKKSNNSESESSSGLDFPELKFPTLRRRASSGDLQEMGSLSSFDQFGSGGLGARLKRSSSIGNMKDLSNESLAGSSGDASEGGFFNRLRRTPSIGSLTSLVQRSNFSVGFSNSLAGSKQRSTSLDALPVFKPGESPPSPSKFDQDGGHFFGKNAPSSSVDAIPGATGGFFGGGTKLSSLAGVRGFWSQGGSKSLDSPAAPVQAPPPKSEERLEKINNAFAFEDFGGLGLMSFFGGKSRGSRSDSQ</sequence>
<evidence type="ECO:0000256" key="1">
    <source>
        <dbReference type="ARBA" id="ARBA00004173"/>
    </source>
</evidence>
<organism evidence="7 8">
    <name type="scientific">Pocillopora meandrina</name>
    <dbReference type="NCBI Taxonomy" id="46732"/>
    <lineage>
        <taxon>Eukaryota</taxon>
        <taxon>Metazoa</taxon>
        <taxon>Cnidaria</taxon>
        <taxon>Anthozoa</taxon>
        <taxon>Hexacorallia</taxon>
        <taxon>Scleractinia</taxon>
        <taxon>Astrocoeniina</taxon>
        <taxon>Pocilloporidae</taxon>
        <taxon>Pocillopora</taxon>
    </lineage>
</organism>
<dbReference type="PANTHER" id="PTHR15751:SF12">
    <property type="entry name" value="TRAFFICKING KINESIN-BINDING PROTEIN MILT"/>
    <property type="match status" value="1"/>
</dbReference>
<keyword evidence="2 4" id="KW-0175">Coiled coil</keyword>
<feature type="compositionally biased region" description="Low complexity" evidence="5">
    <location>
        <begin position="553"/>
        <end position="564"/>
    </location>
</feature>
<feature type="region of interest" description="Disordered" evidence="5">
    <location>
        <begin position="415"/>
        <end position="434"/>
    </location>
</feature>
<feature type="compositionally biased region" description="Polar residues" evidence="5">
    <location>
        <begin position="419"/>
        <end position="431"/>
    </location>
</feature>
<dbReference type="Proteomes" id="UP001159428">
    <property type="component" value="Unassembled WGS sequence"/>
</dbReference>
<feature type="region of interest" description="Disordered" evidence="5">
    <location>
        <begin position="794"/>
        <end position="824"/>
    </location>
</feature>
<accession>A0AAU9X2I6</accession>
<feature type="compositionally biased region" description="Low complexity" evidence="5">
    <location>
        <begin position="643"/>
        <end position="653"/>
    </location>
</feature>
<name>A0AAU9X2I6_9CNID</name>
<comment type="subcellular location">
    <subcellularLocation>
        <location evidence="1">Mitochondrion</location>
    </subcellularLocation>
</comment>
<dbReference type="Pfam" id="PF04849">
    <property type="entry name" value="HAP1_N"/>
    <property type="match status" value="1"/>
</dbReference>
<feature type="coiled-coil region" evidence="4">
    <location>
        <begin position="211"/>
        <end position="326"/>
    </location>
</feature>
<gene>
    <name evidence="7" type="ORF">PMEA_00015457</name>
</gene>
<dbReference type="GO" id="GO:0005739">
    <property type="term" value="C:mitochondrion"/>
    <property type="evidence" value="ECO:0007669"/>
    <property type="project" value="UniProtKB-SubCell"/>
</dbReference>
<proteinExistence type="predicted"/>
<feature type="compositionally biased region" description="Basic and acidic residues" evidence="5">
    <location>
        <begin position="665"/>
        <end position="679"/>
    </location>
</feature>
<dbReference type="SMART" id="SM01424">
    <property type="entry name" value="HAP1_N"/>
    <property type="match status" value="1"/>
</dbReference>
<keyword evidence="3" id="KW-0496">Mitochondrion</keyword>
<evidence type="ECO:0000256" key="2">
    <source>
        <dbReference type="ARBA" id="ARBA00023054"/>
    </source>
</evidence>
<protein>
    <recommendedName>
        <fullName evidence="6">HAP1 N-terminal domain-containing protein</fullName>
    </recommendedName>
</protein>
<dbReference type="GO" id="GO:0031410">
    <property type="term" value="C:cytoplasmic vesicle"/>
    <property type="evidence" value="ECO:0007669"/>
    <property type="project" value="TreeGrafter"/>
</dbReference>
<feature type="domain" description="HAP1 N-terminal" evidence="6">
    <location>
        <begin position="38"/>
        <end position="354"/>
    </location>
</feature>
<dbReference type="GO" id="GO:0047496">
    <property type="term" value="P:vesicle transport along microtubule"/>
    <property type="evidence" value="ECO:0007669"/>
    <property type="project" value="TreeGrafter"/>
</dbReference>
<evidence type="ECO:0000313" key="8">
    <source>
        <dbReference type="Proteomes" id="UP001159428"/>
    </source>
</evidence>
<keyword evidence="8" id="KW-1185">Reference proteome</keyword>
<feature type="region of interest" description="Disordered" evidence="5">
    <location>
        <begin position="995"/>
        <end position="1016"/>
    </location>
</feature>
<dbReference type="GO" id="GO:0006605">
    <property type="term" value="P:protein targeting"/>
    <property type="evidence" value="ECO:0007669"/>
    <property type="project" value="TreeGrafter"/>
</dbReference>
<dbReference type="GO" id="GO:0048311">
    <property type="term" value="P:mitochondrion distribution"/>
    <property type="evidence" value="ECO:0007669"/>
    <property type="project" value="TreeGrafter"/>
</dbReference>
<dbReference type="AlphaFoldDB" id="A0AAU9X2I6"/>
<comment type="caution">
    <text evidence="7">The sequence shown here is derived from an EMBL/GenBank/DDBJ whole genome shotgun (WGS) entry which is preliminary data.</text>
</comment>
<feature type="compositionally biased region" description="Low complexity" evidence="5">
    <location>
        <begin position="806"/>
        <end position="819"/>
    </location>
</feature>
<dbReference type="EMBL" id="CALNXJ010000028">
    <property type="protein sequence ID" value="CAH3134413.1"/>
    <property type="molecule type" value="Genomic_DNA"/>
</dbReference>
<dbReference type="PANTHER" id="PTHR15751">
    <property type="entry name" value="TRAFFICKING KINESIN-BINDING PROTEIN"/>
    <property type="match status" value="1"/>
</dbReference>
<reference evidence="7 8" key="1">
    <citation type="submission" date="2022-05" db="EMBL/GenBank/DDBJ databases">
        <authorList>
            <consortium name="Genoscope - CEA"/>
            <person name="William W."/>
        </authorList>
    </citation>
    <scope>NUCLEOTIDE SEQUENCE [LARGE SCALE GENOMIC DNA]</scope>
</reference>
<feature type="compositionally biased region" description="Acidic residues" evidence="5">
    <location>
        <begin position="534"/>
        <end position="545"/>
    </location>
</feature>
<feature type="compositionally biased region" description="Polar residues" evidence="5">
    <location>
        <begin position="604"/>
        <end position="620"/>
    </location>
</feature>
<evidence type="ECO:0000259" key="6">
    <source>
        <dbReference type="SMART" id="SM01424"/>
    </source>
</evidence>
<feature type="compositionally biased region" description="Basic and acidic residues" evidence="5">
    <location>
        <begin position="514"/>
        <end position="533"/>
    </location>
</feature>
<dbReference type="InterPro" id="IPR051946">
    <property type="entry name" value="Intracell_Traff-Reg"/>
</dbReference>
<evidence type="ECO:0000256" key="5">
    <source>
        <dbReference type="SAM" id="MobiDB-lite"/>
    </source>
</evidence>
<evidence type="ECO:0000313" key="7">
    <source>
        <dbReference type="EMBL" id="CAH3134413.1"/>
    </source>
</evidence>
<dbReference type="InterPro" id="IPR006933">
    <property type="entry name" value="HAP1_N"/>
</dbReference>
<feature type="region of interest" description="Disordered" evidence="5">
    <location>
        <begin position="936"/>
        <end position="960"/>
    </location>
</feature>
<feature type="region of interest" description="Disordered" evidence="5">
    <location>
        <begin position="506"/>
        <end position="715"/>
    </location>
</feature>
<evidence type="ECO:0000256" key="3">
    <source>
        <dbReference type="ARBA" id="ARBA00023128"/>
    </source>
</evidence>
<evidence type="ECO:0000256" key="4">
    <source>
        <dbReference type="SAM" id="Coils"/>
    </source>
</evidence>